<dbReference type="EMBL" id="UYYA01001041">
    <property type="protein sequence ID" value="VDM55025.1"/>
    <property type="molecule type" value="Genomic_DNA"/>
</dbReference>
<keyword evidence="2" id="KW-1185">Reference proteome</keyword>
<evidence type="ECO:0000313" key="1">
    <source>
        <dbReference type="EMBL" id="VDM55025.1"/>
    </source>
</evidence>
<dbReference type="OrthoDB" id="6147534at2759"/>
<dbReference type="AlphaFoldDB" id="A0A158PFH7"/>
<dbReference type="Proteomes" id="UP000267027">
    <property type="component" value="Unassembled WGS sequence"/>
</dbReference>
<evidence type="ECO:0000313" key="2">
    <source>
        <dbReference type="Proteomes" id="UP000267027"/>
    </source>
</evidence>
<organism evidence="3">
    <name type="scientific">Angiostrongylus costaricensis</name>
    <name type="common">Nematode worm</name>
    <dbReference type="NCBI Taxonomy" id="334426"/>
    <lineage>
        <taxon>Eukaryota</taxon>
        <taxon>Metazoa</taxon>
        <taxon>Ecdysozoa</taxon>
        <taxon>Nematoda</taxon>
        <taxon>Chromadorea</taxon>
        <taxon>Rhabditida</taxon>
        <taxon>Rhabditina</taxon>
        <taxon>Rhabditomorpha</taxon>
        <taxon>Strongyloidea</taxon>
        <taxon>Metastrongylidae</taxon>
        <taxon>Angiostrongylus</taxon>
    </lineage>
</organism>
<reference evidence="1 2" key="2">
    <citation type="submission" date="2018-11" db="EMBL/GenBank/DDBJ databases">
        <authorList>
            <consortium name="Pathogen Informatics"/>
        </authorList>
    </citation>
    <scope>NUCLEOTIDE SEQUENCE [LARGE SCALE GENOMIC DNA]</scope>
    <source>
        <strain evidence="1 2">Costa Rica</strain>
    </source>
</reference>
<evidence type="ECO:0000313" key="3">
    <source>
        <dbReference type="WBParaSite" id="ACOC_0000343901-mRNA-1"/>
    </source>
</evidence>
<gene>
    <name evidence="1" type="ORF">ACOC_LOCUS3440</name>
</gene>
<sequence>MRNTLQTKAFGVSQEFESISQDIPAKNIGNGDHDELLYRPGMIDPCTKDKFIKLERSFLIERTHSGALTSLHPCRYRFEDTLKEINADDTLLFAEANFVIVEDNNRSFPVIDCFFSKCTTCSDTQWMATDKYLSDEGIWCFSRMREAKLLAEASCSVVGDADRLDMLCRLGIIDPHTEDEYMKIARSSRMFAIMGTRMTENEKHWRMGDVVIDNALTTLHRCGNRCDDTLKEMSANGKLLFADVNFMTLWIYFI</sequence>
<dbReference type="WBParaSite" id="ACOC_0000343901-mRNA-1">
    <property type="protein sequence ID" value="ACOC_0000343901-mRNA-1"/>
    <property type="gene ID" value="ACOC_0000343901"/>
</dbReference>
<name>A0A158PFH7_ANGCS</name>
<accession>A0A158PFH7</accession>
<dbReference type="STRING" id="334426.A0A158PFH7"/>
<proteinExistence type="predicted"/>
<protein>
    <submittedName>
        <fullName evidence="3">BTB domain-containing protein</fullName>
    </submittedName>
</protein>
<reference evidence="3" key="1">
    <citation type="submission" date="2016-04" db="UniProtKB">
        <authorList>
            <consortium name="WormBaseParasite"/>
        </authorList>
    </citation>
    <scope>IDENTIFICATION</scope>
</reference>